<feature type="transmembrane region" description="Helical" evidence="1">
    <location>
        <begin position="90"/>
        <end position="111"/>
    </location>
</feature>
<sequence length="175" mass="19299">MKLHELTFVAVRLLAVWMLIRALLFVGTTIQMIVVGSEGMMIWGISLLPALLLIGGSALFWKKAGWAALRIVGDKGEANFDWNRVPEGTLYRFGFSLVAIVIIITTLPTLIGSVAQVLQVYAQSYTISQPFLVSAWSSLVVQLAKLALAAVLLLQADVIYGWLRRTALQVRENNQ</sequence>
<keyword evidence="1" id="KW-0472">Membrane</keyword>
<proteinExistence type="predicted"/>
<dbReference type="AlphaFoldDB" id="A0A917HDE6"/>
<dbReference type="RefSeq" id="WP_188890492.1">
    <property type="nucleotide sequence ID" value="NZ_BMHY01000006.1"/>
</dbReference>
<reference evidence="2 3" key="1">
    <citation type="journal article" date="2014" name="Int. J. Syst. Evol. Microbiol.">
        <title>Complete genome sequence of Corynebacterium casei LMG S-19264T (=DSM 44701T), isolated from a smear-ripened cheese.</title>
        <authorList>
            <consortium name="US DOE Joint Genome Institute (JGI-PGF)"/>
            <person name="Walter F."/>
            <person name="Albersmeier A."/>
            <person name="Kalinowski J."/>
            <person name="Ruckert C."/>
        </authorList>
    </citation>
    <scope>NUCLEOTIDE SEQUENCE [LARGE SCALE GENOMIC DNA]</scope>
    <source>
        <strain evidence="2 3">CGMCC 1.15286</strain>
    </source>
</reference>
<evidence type="ECO:0000313" key="2">
    <source>
        <dbReference type="EMBL" id="GGG75757.1"/>
    </source>
</evidence>
<organism evidence="2 3">
    <name type="scientific">Paenibacillus radicis</name>
    <name type="common">ex Gao et al. 2016</name>
    <dbReference type="NCBI Taxonomy" id="1737354"/>
    <lineage>
        <taxon>Bacteria</taxon>
        <taxon>Bacillati</taxon>
        <taxon>Bacillota</taxon>
        <taxon>Bacilli</taxon>
        <taxon>Bacillales</taxon>
        <taxon>Paenibacillaceae</taxon>
        <taxon>Paenibacillus</taxon>
    </lineage>
</organism>
<keyword evidence="1" id="KW-1133">Transmembrane helix</keyword>
<feature type="transmembrane region" description="Helical" evidence="1">
    <location>
        <begin position="131"/>
        <end position="154"/>
    </location>
</feature>
<dbReference type="EMBL" id="BMHY01000006">
    <property type="protein sequence ID" value="GGG75757.1"/>
    <property type="molecule type" value="Genomic_DNA"/>
</dbReference>
<feature type="transmembrane region" description="Helical" evidence="1">
    <location>
        <begin position="40"/>
        <end position="61"/>
    </location>
</feature>
<dbReference type="Proteomes" id="UP000600247">
    <property type="component" value="Unassembled WGS sequence"/>
</dbReference>
<keyword evidence="3" id="KW-1185">Reference proteome</keyword>
<name>A0A917HDE6_9BACL</name>
<gene>
    <name evidence="2" type="ORF">GCM10010918_35150</name>
</gene>
<evidence type="ECO:0000256" key="1">
    <source>
        <dbReference type="SAM" id="Phobius"/>
    </source>
</evidence>
<feature type="transmembrane region" description="Helical" evidence="1">
    <location>
        <begin position="12"/>
        <end position="34"/>
    </location>
</feature>
<comment type="caution">
    <text evidence="2">The sequence shown here is derived from an EMBL/GenBank/DDBJ whole genome shotgun (WGS) entry which is preliminary data.</text>
</comment>
<keyword evidence="1" id="KW-0812">Transmembrane</keyword>
<evidence type="ECO:0000313" key="3">
    <source>
        <dbReference type="Proteomes" id="UP000600247"/>
    </source>
</evidence>
<protein>
    <submittedName>
        <fullName evidence="2">Uncharacterized protein</fullName>
    </submittedName>
</protein>
<accession>A0A917HDE6</accession>